<evidence type="ECO:0000256" key="3">
    <source>
        <dbReference type="ARBA" id="ARBA00022603"/>
    </source>
</evidence>
<comment type="subcellular location">
    <subcellularLocation>
        <location evidence="6">Cytoplasm</location>
    </subcellularLocation>
</comment>
<dbReference type="Gene3D" id="3.40.1010.10">
    <property type="entry name" value="Cobalt-precorrin-4 Transmethylase, Domain 1"/>
    <property type="match status" value="1"/>
</dbReference>
<comment type="similarity">
    <text evidence="6">Belongs to the methyltransferase superfamily. RsmI family.</text>
</comment>
<name>A0A285PDX2_9HYPH</name>
<proteinExistence type="inferred from homology"/>
<evidence type="ECO:0000256" key="2">
    <source>
        <dbReference type="ARBA" id="ARBA00022552"/>
    </source>
</evidence>
<evidence type="ECO:0000256" key="7">
    <source>
        <dbReference type="SAM" id="MobiDB-lite"/>
    </source>
</evidence>
<keyword evidence="4 6" id="KW-0808">Transferase</keyword>
<comment type="catalytic activity">
    <reaction evidence="6">
        <text>cytidine(1402) in 16S rRNA + S-adenosyl-L-methionine = 2'-O-methylcytidine(1402) in 16S rRNA + S-adenosyl-L-homocysteine + H(+)</text>
        <dbReference type="Rhea" id="RHEA:42924"/>
        <dbReference type="Rhea" id="RHEA-COMP:10285"/>
        <dbReference type="Rhea" id="RHEA-COMP:10286"/>
        <dbReference type="ChEBI" id="CHEBI:15378"/>
        <dbReference type="ChEBI" id="CHEBI:57856"/>
        <dbReference type="ChEBI" id="CHEBI:59789"/>
        <dbReference type="ChEBI" id="CHEBI:74495"/>
        <dbReference type="ChEBI" id="CHEBI:82748"/>
        <dbReference type="EC" id="2.1.1.198"/>
    </reaction>
</comment>
<dbReference type="PANTHER" id="PTHR46111:SF1">
    <property type="entry name" value="RIBOSOMAL RNA SMALL SUBUNIT METHYLTRANSFERASE I"/>
    <property type="match status" value="1"/>
</dbReference>
<dbReference type="InterPro" id="IPR035996">
    <property type="entry name" value="4pyrrol_Methylase_sf"/>
</dbReference>
<feature type="region of interest" description="Disordered" evidence="7">
    <location>
        <begin position="36"/>
        <end position="77"/>
    </location>
</feature>
<dbReference type="InterPro" id="IPR014777">
    <property type="entry name" value="4pyrrole_Mease_sub1"/>
</dbReference>
<dbReference type="EC" id="2.1.1.198" evidence="6"/>
<dbReference type="NCBIfam" id="TIGR00096">
    <property type="entry name" value="16S rRNA (cytidine(1402)-2'-O)-methyltransferase"/>
    <property type="match status" value="1"/>
</dbReference>
<dbReference type="InterPro" id="IPR000878">
    <property type="entry name" value="4pyrrol_Mease"/>
</dbReference>
<dbReference type="Pfam" id="PF00590">
    <property type="entry name" value="TP_methylase"/>
    <property type="match status" value="1"/>
</dbReference>
<evidence type="ECO:0000256" key="6">
    <source>
        <dbReference type="HAMAP-Rule" id="MF_01877"/>
    </source>
</evidence>
<comment type="function">
    <text evidence="6">Catalyzes the 2'-O-methylation of the ribose of cytidine 1402 (C1402) in 16S rRNA.</text>
</comment>
<dbReference type="EMBL" id="OBEL01000003">
    <property type="protein sequence ID" value="SNZ19950.1"/>
    <property type="molecule type" value="Genomic_DNA"/>
</dbReference>
<dbReference type="PROSITE" id="PS01296">
    <property type="entry name" value="RSMI"/>
    <property type="match status" value="1"/>
</dbReference>
<feature type="domain" description="Tetrapyrrole methylase" evidence="8">
    <location>
        <begin position="105"/>
        <end position="305"/>
    </location>
</feature>
<evidence type="ECO:0000313" key="9">
    <source>
        <dbReference type="EMBL" id="SNZ19950.1"/>
    </source>
</evidence>
<gene>
    <name evidence="6" type="primary">rsmI</name>
    <name evidence="9" type="ORF">SAMN06265368_3046</name>
</gene>
<dbReference type="InterPro" id="IPR014776">
    <property type="entry name" value="4pyrrole_Mease_sub2"/>
</dbReference>
<keyword evidence="3 6" id="KW-0489">Methyltransferase</keyword>
<sequence>MAKRQNCDHFVANLTEKFTNSYSLFRATSHLPKTGQILSGRSNASSQHPIIMTKPSDLPTDQASPELDENSHQDAPLEKSEAALGEAEYILLGNKMKAPKLPAALYVTATPIGNLKDITIRALETLAACDIIACEDTRVSRKLLSHYGIRSHLVTYHEHNADKQRPYLLNALNEGKAIALISDAGTPLLSDPGYKLVEDVLSEGFEITPIPGASALLAALVPAGLPTDQIHFAGFLPQKAGARVTKLVSLKDIPGTLVFYESPRRLGPVLSAMAEHLGVERKAVIARELTKKFEEFRRGNLAELAEHYANSDAPKGEAVILLGPAAKKELDENDLDQLIRQGLAEGLHVKQLSADLALKTGRKKNEIYKLAQTIKDQI</sequence>
<keyword evidence="1 6" id="KW-0963">Cytoplasm</keyword>
<dbReference type="SUPFAM" id="SSF53790">
    <property type="entry name" value="Tetrapyrrole methylase"/>
    <property type="match status" value="1"/>
</dbReference>
<dbReference type="FunFam" id="3.40.1010.10:FF:000007">
    <property type="entry name" value="Ribosomal RNA small subunit methyltransferase I"/>
    <property type="match status" value="1"/>
</dbReference>
<dbReference type="Gene3D" id="3.30.950.10">
    <property type="entry name" value="Methyltransferase, Cobalt-precorrin-4 Transmethylase, Domain 2"/>
    <property type="match status" value="1"/>
</dbReference>
<keyword evidence="5 6" id="KW-0949">S-adenosyl-L-methionine</keyword>
<dbReference type="FunFam" id="3.30.950.10:FF:000002">
    <property type="entry name" value="Ribosomal RNA small subunit methyltransferase I"/>
    <property type="match status" value="1"/>
</dbReference>
<dbReference type="GO" id="GO:0070677">
    <property type="term" value="F:rRNA (cytosine-2'-O-)-methyltransferase activity"/>
    <property type="evidence" value="ECO:0007669"/>
    <property type="project" value="UniProtKB-UniRule"/>
</dbReference>
<feature type="compositionally biased region" description="Polar residues" evidence="7">
    <location>
        <begin position="36"/>
        <end position="48"/>
    </location>
</feature>
<accession>A0A285PDX2</accession>
<keyword evidence="10" id="KW-1185">Reference proteome</keyword>
<dbReference type="InterPro" id="IPR008189">
    <property type="entry name" value="rRNA_ssu_MeTfrase_I"/>
</dbReference>
<evidence type="ECO:0000256" key="4">
    <source>
        <dbReference type="ARBA" id="ARBA00022679"/>
    </source>
</evidence>
<reference evidence="9 10" key="1">
    <citation type="submission" date="2017-09" db="EMBL/GenBank/DDBJ databases">
        <authorList>
            <person name="Ehlers B."/>
            <person name="Leendertz F.H."/>
        </authorList>
    </citation>
    <scope>NUCLEOTIDE SEQUENCE [LARGE SCALE GENOMIC DNA]</scope>
    <source>
        <strain evidence="9 10">DSM 18289</strain>
    </source>
</reference>
<dbReference type="InterPro" id="IPR018063">
    <property type="entry name" value="SAM_MeTrfase_RsmI_CS"/>
</dbReference>
<organism evidence="9 10">
    <name type="scientific">Cohaesibacter gelatinilyticus</name>
    <dbReference type="NCBI Taxonomy" id="372072"/>
    <lineage>
        <taxon>Bacteria</taxon>
        <taxon>Pseudomonadati</taxon>
        <taxon>Pseudomonadota</taxon>
        <taxon>Alphaproteobacteria</taxon>
        <taxon>Hyphomicrobiales</taxon>
        <taxon>Cohaesibacteraceae</taxon>
    </lineage>
</organism>
<keyword evidence="2 6" id="KW-0698">rRNA processing</keyword>
<evidence type="ECO:0000256" key="5">
    <source>
        <dbReference type="ARBA" id="ARBA00022691"/>
    </source>
</evidence>
<dbReference type="AlphaFoldDB" id="A0A285PDX2"/>
<dbReference type="PANTHER" id="PTHR46111">
    <property type="entry name" value="RIBOSOMAL RNA SMALL SUBUNIT METHYLTRANSFERASE I"/>
    <property type="match status" value="1"/>
</dbReference>
<dbReference type="CDD" id="cd11648">
    <property type="entry name" value="RsmI"/>
    <property type="match status" value="1"/>
</dbReference>
<dbReference type="GO" id="GO:0005737">
    <property type="term" value="C:cytoplasm"/>
    <property type="evidence" value="ECO:0007669"/>
    <property type="project" value="UniProtKB-SubCell"/>
</dbReference>
<dbReference type="HAMAP" id="MF_01877">
    <property type="entry name" value="16SrRNA_methyltr_I"/>
    <property type="match status" value="1"/>
</dbReference>
<protein>
    <recommendedName>
        <fullName evidence="6">Ribosomal RNA small subunit methyltransferase I</fullName>
        <ecNumber evidence="6">2.1.1.198</ecNumber>
    </recommendedName>
    <alternativeName>
        <fullName evidence="6">16S rRNA 2'-O-ribose C1402 methyltransferase</fullName>
    </alternativeName>
    <alternativeName>
        <fullName evidence="6">rRNA (cytidine-2'-O-)-methyltransferase RsmI</fullName>
    </alternativeName>
</protein>
<evidence type="ECO:0000256" key="1">
    <source>
        <dbReference type="ARBA" id="ARBA00022490"/>
    </source>
</evidence>
<evidence type="ECO:0000313" key="10">
    <source>
        <dbReference type="Proteomes" id="UP000219439"/>
    </source>
</evidence>
<dbReference type="Proteomes" id="UP000219439">
    <property type="component" value="Unassembled WGS sequence"/>
</dbReference>
<evidence type="ECO:0000259" key="8">
    <source>
        <dbReference type="Pfam" id="PF00590"/>
    </source>
</evidence>